<keyword evidence="9" id="KW-1185">Reference proteome</keyword>
<evidence type="ECO:0000313" key="8">
    <source>
        <dbReference type="EMBL" id="ODQ77691.1"/>
    </source>
</evidence>
<evidence type="ECO:0000256" key="7">
    <source>
        <dbReference type="SAM" id="Phobius"/>
    </source>
</evidence>
<dbReference type="AlphaFoldDB" id="A0A1E3QJ17"/>
<keyword evidence="3 7" id="KW-0812">Transmembrane</keyword>
<reference evidence="9" key="1">
    <citation type="submission" date="2016-05" db="EMBL/GenBank/DDBJ databases">
        <title>Comparative genomics of biotechnologically important yeasts.</title>
        <authorList>
            <consortium name="DOE Joint Genome Institute"/>
            <person name="Riley R."/>
            <person name="Haridas S."/>
            <person name="Wolfe K.H."/>
            <person name="Lopes M.R."/>
            <person name="Hittinger C.T."/>
            <person name="Goker M."/>
            <person name="Salamov A."/>
            <person name="Wisecaver J."/>
            <person name="Long T.M."/>
            <person name="Aerts A.L."/>
            <person name="Barry K."/>
            <person name="Choi C."/>
            <person name="Clum A."/>
            <person name="Coughlan A.Y."/>
            <person name="Deshpande S."/>
            <person name="Douglass A.P."/>
            <person name="Hanson S.J."/>
            <person name="Klenk H.-P."/>
            <person name="Labutti K."/>
            <person name="Lapidus A."/>
            <person name="Lindquist E."/>
            <person name="Lipzen A."/>
            <person name="Meier-Kolthoff J.P."/>
            <person name="Ohm R.A."/>
            <person name="Otillar R.P."/>
            <person name="Pangilinan J."/>
            <person name="Peng Y."/>
            <person name="Rokas A."/>
            <person name="Rosa C.A."/>
            <person name="Scheuner C."/>
            <person name="Sibirny A.A."/>
            <person name="Slot J.C."/>
            <person name="Stielow J.B."/>
            <person name="Sun H."/>
            <person name="Kurtzman C.P."/>
            <person name="Blackwell M."/>
            <person name="Grigoriev I.V."/>
            <person name="Jeffries T.W."/>
        </authorList>
    </citation>
    <scope>NUCLEOTIDE SEQUENCE [LARGE SCALE GENOMIC DNA]</scope>
    <source>
        <strain evidence="9">NRRL Y-12698</strain>
    </source>
</reference>
<dbReference type="GeneID" id="30147747"/>
<evidence type="ECO:0000256" key="4">
    <source>
        <dbReference type="ARBA" id="ARBA00022729"/>
    </source>
</evidence>
<dbReference type="Proteomes" id="UP000094336">
    <property type="component" value="Unassembled WGS sequence"/>
</dbReference>
<protein>
    <submittedName>
        <fullName evidence="8">Uncharacterized protein</fullName>
    </submittedName>
</protein>
<feature type="transmembrane region" description="Helical" evidence="7">
    <location>
        <begin position="408"/>
        <end position="435"/>
    </location>
</feature>
<evidence type="ECO:0000256" key="1">
    <source>
        <dbReference type="ARBA" id="ARBA00004141"/>
    </source>
</evidence>
<feature type="transmembrane region" description="Helical" evidence="7">
    <location>
        <begin position="447"/>
        <end position="470"/>
    </location>
</feature>
<feature type="transmembrane region" description="Helical" evidence="7">
    <location>
        <begin position="624"/>
        <end position="646"/>
    </location>
</feature>
<evidence type="ECO:0000256" key="6">
    <source>
        <dbReference type="ARBA" id="ARBA00023136"/>
    </source>
</evidence>
<evidence type="ECO:0000256" key="2">
    <source>
        <dbReference type="ARBA" id="ARBA00005227"/>
    </source>
</evidence>
<evidence type="ECO:0000256" key="3">
    <source>
        <dbReference type="ARBA" id="ARBA00022692"/>
    </source>
</evidence>
<keyword evidence="6 7" id="KW-0472">Membrane</keyword>
<feature type="transmembrane region" description="Helical" evidence="7">
    <location>
        <begin position="12"/>
        <end position="33"/>
    </location>
</feature>
<feature type="transmembrane region" description="Helical" evidence="7">
    <location>
        <begin position="729"/>
        <end position="756"/>
    </location>
</feature>
<proteinExistence type="inferred from homology"/>
<name>A0A1E3QJ17_9ASCO</name>
<feature type="transmembrane region" description="Helical" evidence="7">
    <location>
        <begin position="585"/>
        <end position="604"/>
    </location>
</feature>
<sequence length="757" mass="85130">MAIALNKRIKAVLLLVFTFVSLFYIFLPAPAVINEDIAHHTKAGTLATPKVALSKHVLKDEYTEWYKKDQYIPLTVSSIKPNGNSYTNTLHLEQFSYNDPAFGLCNANTKYSKVEAMFLQIDTHRVIDSLVANSMSLSSLFRGSSFLNSFLLDQSYSDNEYNRDDEITIPAVRLKMDEPNNNCVSTCKKVMTPAQLRNMNRLIREGYGIFYQVGDLPVYYSNIEYNIEFSSKFGKDFFNYGVPLGYVDTTNNRTLYYNHHNFYLHYKKVNGRYKITEMYVAPVSTYREDIDNRWGCALDNPLFLDETEDTTVLYSYSIKYIDVANPQNQASNEDTTLTIPYNYEAKHFRKTWMRVQELIVRTNNKTMVYLMFVFSMLVYLQDGIFNFTASSTVVHFADMRISSAGNTVLFVACVVVFTAHILVTMVVALFLKVVFFHDSATVLSSNMVNIGVVCYIVTAVGMGNFLVGYLKKHSYLPVTVTDLVSAAKVRTALLTFVTFENAGIILIAFFINLIYQRLRVVNFALFVSAVNYLLIAPLMHFTDQVFDTDVLGVLSFLAFNPNHAANSEISHDYTGTLRLPDRPKLVMLAAIAALVSNIPIYLYLTVLNSIVFYNRLVSVSYAEMLFALVSFVILTVCANYIVNVIVFKNHVFVPSKDKEGFEMAVSRSASPANPAGSTGFPEKPIVKIDIPAKDLGQIVLVNVLTNIAIIFLFLVYINKQLLVGSSAYTLVGFSVLYATIASVVSIISVGLSLVTLF</sequence>
<keyword evidence="4" id="KW-0732">Signal</keyword>
<dbReference type="EMBL" id="KV454439">
    <property type="protein sequence ID" value="ODQ77691.1"/>
    <property type="molecule type" value="Genomic_DNA"/>
</dbReference>
<dbReference type="Pfam" id="PF02990">
    <property type="entry name" value="EMP70"/>
    <property type="match status" value="1"/>
</dbReference>
<evidence type="ECO:0000313" key="9">
    <source>
        <dbReference type="Proteomes" id="UP000094336"/>
    </source>
</evidence>
<feature type="transmembrane region" description="Helical" evidence="7">
    <location>
        <begin position="491"/>
        <end position="514"/>
    </location>
</feature>
<accession>A0A1E3QJ17</accession>
<comment type="similarity">
    <text evidence="2">Belongs to the nonaspanin (TM9SF) (TC 9.A.2) family.</text>
</comment>
<feature type="transmembrane region" description="Helical" evidence="7">
    <location>
        <begin position="520"/>
        <end position="539"/>
    </location>
</feature>
<comment type="subcellular location">
    <subcellularLocation>
        <location evidence="1">Membrane</location>
        <topology evidence="1">Multi-pass membrane protein</topology>
    </subcellularLocation>
</comment>
<dbReference type="GO" id="GO:0016020">
    <property type="term" value="C:membrane"/>
    <property type="evidence" value="ECO:0007669"/>
    <property type="project" value="UniProtKB-SubCell"/>
</dbReference>
<keyword evidence="5 7" id="KW-1133">Transmembrane helix</keyword>
<dbReference type="InterPro" id="IPR004240">
    <property type="entry name" value="EMP70"/>
</dbReference>
<evidence type="ECO:0000256" key="5">
    <source>
        <dbReference type="ARBA" id="ARBA00022989"/>
    </source>
</evidence>
<feature type="transmembrane region" description="Helical" evidence="7">
    <location>
        <begin position="698"/>
        <end position="717"/>
    </location>
</feature>
<organism evidence="8 9">
    <name type="scientific">Babjeviella inositovora NRRL Y-12698</name>
    <dbReference type="NCBI Taxonomy" id="984486"/>
    <lineage>
        <taxon>Eukaryota</taxon>
        <taxon>Fungi</taxon>
        <taxon>Dikarya</taxon>
        <taxon>Ascomycota</taxon>
        <taxon>Saccharomycotina</taxon>
        <taxon>Pichiomycetes</taxon>
        <taxon>Serinales incertae sedis</taxon>
        <taxon>Babjeviella</taxon>
    </lineage>
</organism>
<dbReference type="RefSeq" id="XP_018983019.1">
    <property type="nucleotide sequence ID" value="XM_019129894.1"/>
</dbReference>
<gene>
    <name evidence="8" type="ORF">BABINDRAFT_163401</name>
</gene>